<protein>
    <submittedName>
        <fullName evidence="1">Uncharacterized protein</fullName>
    </submittedName>
</protein>
<accession>A0A0E9UDZ9</accession>
<reference evidence="1" key="2">
    <citation type="journal article" date="2015" name="Fish Shellfish Immunol.">
        <title>Early steps in the European eel (Anguilla anguilla)-Vibrio vulnificus interaction in the gills: Role of the RtxA13 toxin.</title>
        <authorList>
            <person name="Callol A."/>
            <person name="Pajuelo D."/>
            <person name="Ebbesson L."/>
            <person name="Teles M."/>
            <person name="MacKenzie S."/>
            <person name="Amaro C."/>
        </authorList>
    </citation>
    <scope>NUCLEOTIDE SEQUENCE</scope>
</reference>
<dbReference type="EMBL" id="GBXM01044566">
    <property type="protein sequence ID" value="JAH64011.1"/>
    <property type="molecule type" value="Transcribed_RNA"/>
</dbReference>
<reference evidence="1" key="1">
    <citation type="submission" date="2014-11" db="EMBL/GenBank/DDBJ databases">
        <authorList>
            <person name="Amaro Gonzalez C."/>
        </authorList>
    </citation>
    <scope>NUCLEOTIDE SEQUENCE</scope>
</reference>
<sequence>MENIYDVWSAGGILQLELRQGA</sequence>
<dbReference type="AlphaFoldDB" id="A0A0E9UDZ9"/>
<organism evidence="1">
    <name type="scientific">Anguilla anguilla</name>
    <name type="common">European freshwater eel</name>
    <name type="synonym">Muraena anguilla</name>
    <dbReference type="NCBI Taxonomy" id="7936"/>
    <lineage>
        <taxon>Eukaryota</taxon>
        <taxon>Metazoa</taxon>
        <taxon>Chordata</taxon>
        <taxon>Craniata</taxon>
        <taxon>Vertebrata</taxon>
        <taxon>Euteleostomi</taxon>
        <taxon>Actinopterygii</taxon>
        <taxon>Neopterygii</taxon>
        <taxon>Teleostei</taxon>
        <taxon>Anguilliformes</taxon>
        <taxon>Anguillidae</taxon>
        <taxon>Anguilla</taxon>
    </lineage>
</organism>
<name>A0A0E9UDZ9_ANGAN</name>
<evidence type="ECO:0000313" key="1">
    <source>
        <dbReference type="EMBL" id="JAH64011.1"/>
    </source>
</evidence>
<proteinExistence type="predicted"/>